<comment type="caution">
    <text evidence="2">The sequence shown here is derived from an EMBL/GenBank/DDBJ whole genome shotgun (WGS) entry which is preliminary data.</text>
</comment>
<dbReference type="EMBL" id="CAIJCS010000014">
    <property type="protein sequence ID" value="CAC9925368.1"/>
    <property type="molecule type" value="Genomic_DNA"/>
</dbReference>
<reference evidence="2 3" key="1">
    <citation type="submission" date="2020-06" db="EMBL/GenBank/DDBJ databases">
        <authorList>
            <person name="Criscuolo A."/>
        </authorList>
    </citation>
    <scope>NUCLEOTIDE SEQUENCE [LARGE SCALE GENOMIC DNA]</scope>
    <source>
        <strain evidence="2">1804121828</strain>
    </source>
</reference>
<organism evidence="2 3">
    <name type="scientific">Aedoeadaptatus nemausensis</name>
    <dbReference type="NCBI Taxonomy" id="2582829"/>
    <lineage>
        <taxon>Bacteria</taxon>
        <taxon>Bacillati</taxon>
        <taxon>Bacillota</taxon>
        <taxon>Tissierellia</taxon>
        <taxon>Tissierellales</taxon>
        <taxon>Peptoniphilaceae</taxon>
        <taxon>Aedoeadaptatus</taxon>
    </lineage>
</organism>
<gene>
    <name evidence="2" type="ORF">PEPNEM18_00520</name>
</gene>
<dbReference type="AlphaFoldDB" id="A0A6V6Y024"/>
<keyword evidence="3" id="KW-1185">Reference proteome</keyword>
<sequence>MKYSYRFYTNKDCDYFPCHEYEGDFNCMFCYCPLYLLDKDCGGNFQYVEGVKDCSNCLIPHRPKGYDYINARLRKEIEKRKNNGAE</sequence>
<proteinExistence type="predicted"/>
<accession>A0A6V6Y024</accession>
<protein>
    <recommendedName>
        <fullName evidence="1">Cysteine-rich small domain-containing protein</fullName>
    </recommendedName>
</protein>
<dbReference type="InterPro" id="IPR007212">
    <property type="entry name" value="Zf-like"/>
</dbReference>
<dbReference type="RefSeq" id="WP_180498931.1">
    <property type="nucleotide sequence ID" value="NZ_CAIJCS010000014.1"/>
</dbReference>
<evidence type="ECO:0000313" key="3">
    <source>
        <dbReference type="Proteomes" id="UP000586454"/>
    </source>
</evidence>
<dbReference type="Pfam" id="PF04071">
    <property type="entry name" value="zf-like"/>
    <property type="match status" value="1"/>
</dbReference>
<feature type="domain" description="Cysteine-rich small" evidence="1">
    <location>
        <begin position="5"/>
        <end position="82"/>
    </location>
</feature>
<evidence type="ECO:0000313" key="2">
    <source>
        <dbReference type="EMBL" id="CAC9925368.1"/>
    </source>
</evidence>
<evidence type="ECO:0000259" key="1">
    <source>
        <dbReference type="Pfam" id="PF04071"/>
    </source>
</evidence>
<dbReference type="Proteomes" id="UP000586454">
    <property type="component" value="Unassembled WGS sequence"/>
</dbReference>
<name>A0A6V6Y024_9FIRM</name>